<name>A0A2G9QKQ5_AQUCT</name>
<organism evidence="1">
    <name type="scientific">Aquarana catesbeiana</name>
    <name type="common">American bullfrog</name>
    <name type="synonym">Rana catesbeiana</name>
    <dbReference type="NCBI Taxonomy" id="8400"/>
    <lineage>
        <taxon>Eukaryota</taxon>
        <taxon>Metazoa</taxon>
        <taxon>Chordata</taxon>
        <taxon>Craniata</taxon>
        <taxon>Vertebrata</taxon>
        <taxon>Euteleostomi</taxon>
        <taxon>Amphibia</taxon>
        <taxon>Batrachia</taxon>
        <taxon>Anura</taxon>
        <taxon>Neobatrachia</taxon>
        <taxon>Ranoidea</taxon>
        <taxon>Ranidae</taxon>
        <taxon>Aquarana</taxon>
    </lineage>
</organism>
<sequence>MQRRWWTGLLNPSHPPHPLSHKQRQVCSPLQLPEWINLPPCPHLFLP</sequence>
<gene>
    <name evidence="1" type="ORF">AB205_0039000</name>
</gene>
<reference evidence="1" key="1">
    <citation type="submission" date="2017-08" db="EMBL/GenBank/DDBJ databases">
        <title>Assembly of the North American Bullfrog Genome.</title>
        <authorList>
            <person name="Warren R.L."/>
            <person name="Vandervalk B.P."/>
            <person name="Kucuk E."/>
            <person name="Birol I."/>
            <person name="Helbing C."/>
            <person name="Pandoh P."/>
            <person name="Behsaz B."/>
            <person name="Mohamadi H."/>
            <person name="Chu J."/>
            <person name="Jackman S."/>
            <person name="Hammond S.A."/>
            <person name="Veldhoen N."/>
            <person name="Kirk H."/>
            <person name="Zhao Y."/>
            <person name="Coope R."/>
            <person name="Pleasance S."/>
            <person name="Moore R."/>
            <person name="Holt R."/>
        </authorList>
    </citation>
    <scope>NUCLEOTIDE SEQUENCE</scope>
    <source>
        <strain evidence="1">Bruno</strain>
        <tissue evidence="1">Liver</tissue>
    </source>
</reference>
<accession>A0A2G9QKQ5</accession>
<dbReference type="AlphaFoldDB" id="A0A2G9QKQ5"/>
<dbReference type="EMBL" id="KV964507">
    <property type="protein sequence ID" value="PIO16199.1"/>
    <property type="molecule type" value="Genomic_DNA"/>
</dbReference>
<protein>
    <submittedName>
        <fullName evidence="1">Uncharacterized protein</fullName>
    </submittedName>
</protein>
<evidence type="ECO:0000313" key="1">
    <source>
        <dbReference type="EMBL" id="PIO16199.1"/>
    </source>
</evidence>
<proteinExistence type="predicted"/>